<dbReference type="InterPro" id="IPR000719">
    <property type="entry name" value="Prot_kinase_dom"/>
</dbReference>
<accession>A0A6C0JH54</accession>
<organism evidence="5">
    <name type="scientific">viral metagenome</name>
    <dbReference type="NCBI Taxonomy" id="1070528"/>
    <lineage>
        <taxon>unclassified sequences</taxon>
        <taxon>metagenomes</taxon>
        <taxon>organismal metagenomes</taxon>
    </lineage>
</organism>
<dbReference type="PROSITE" id="PS50011">
    <property type="entry name" value="PROTEIN_KINASE_DOM"/>
    <property type="match status" value="1"/>
</dbReference>
<dbReference type="InterPro" id="IPR008271">
    <property type="entry name" value="Ser/Thr_kinase_AS"/>
</dbReference>
<dbReference type="InterPro" id="IPR017441">
    <property type="entry name" value="Protein_kinase_ATP_BS"/>
</dbReference>
<dbReference type="PROSITE" id="PS00108">
    <property type="entry name" value="PROTEIN_KINASE_ST"/>
    <property type="match status" value="1"/>
</dbReference>
<dbReference type="Gene3D" id="1.10.510.10">
    <property type="entry name" value="Transferase(Phosphotransferase) domain 1"/>
    <property type="match status" value="1"/>
</dbReference>
<keyword evidence="2" id="KW-0547">Nucleotide-binding</keyword>
<dbReference type="PROSITE" id="PS00107">
    <property type="entry name" value="PROTEIN_KINASE_ATP"/>
    <property type="match status" value="1"/>
</dbReference>
<sequence>MEKYKILGKLGSGKFGTVFLGIHKKTQKNNENVAIKMEDLRTSHKLLKHETTILKYLYDHGCRTIPIVYWFGIFEQSTCLVMSLYDISLFDFIKKGEPTIEQINKIMIAAIEILDSIHKLLVLHRDIKPQNFMIKNSELYLIDFGLSTIYLRENGEHVPECSQDSIIGTPKYISFYVHDGRLPGVRDDLISLGYVYMYLFCRELPWDVLQTNSLDNEIFTELSIEHPKNKQRKEFKSWAYLETICLKINFNIHRYFQYCYGLKYKDSPNYEGLRNVFQ</sequence>
<proteinExistence type="predicted"/>
<dbReference type="InterPro" id="IPR050235">
    <property type="entry name" value="CK1_Ser-Thr_kinase"/>
</dbReference>
<dbReference type="Pfam" id="PF00069">
    <property type="entry name" value="Pkinase"/>
    <property type="match status" value="1"/>
</dbReference>
<evidence type="ECO:0000313" key="5">
    <source>
        <dbReference type="EMBL" id="QHU04713.1"/>
    </source>
</evidence>
<reference evidence="5" key="1">
    <citation type="journal article" date="2020" name="Nature">
        <title>Giant virus diversity and host interactions through global metagenomics.</title>
        <authorList>
            <person name="Schulz F."/>
            <person name="Roux S."/>
            <person name="Paez-Espino D."/>
            <person name="Jungbluth S."/>
            <person name="Walsh D.A."/>
            <person name="Denef V.J."/>
            <person name="McMahon K.D."/>
            <person name="Konstantinidis K.T."/>
            <person name="Eloe-Fadrosh E.A."/>
            <person name="Kyrpides N.C."/>
            <person name="Woyke T."/>
        </authorList>
    </citation>
    <scope>NUCLEOTIDE SEQUENCE</scope>
    <source>
        <strain evidence="5">GVMAG-M-3300027708-5</strain>
    </source>
</reference>
<evidence type="ECO:0000256" key="1">
    <source>
        <dbReference type="ARBA" id="ARBA00012513"/>
    </source>
</evidence>
<dbReference type="SUPFAM" id="SSF56112">
    <property type="entry name" value="Protein kinase-like (PK-like)"/>
    <property type="match status" value="1"/>
</dbReference>
<evidence type="ECO:0000256" key="3">
    <source>
        <dbReference type="ARBA" id="ARBA00022840"/>
    </source>
</evidence>
<dbReference type="InterPro" id="IPR011009">
    <property type="entry name" value="Kinase-like_dom_sf"/>
</dbReference>
<feature type="domain" description="Protein kinase" evidence="4">
    <location>
        <begin position="4"/>
        <end position="278"/>
    </location>
</feature>
<dbReference type="AlphaFoldDB" id="A0A6C0JH54"/>
<evidence type="ECO:0000256" key="2">
    <source>
        <dbReference type="ARBA" id="ARBA00022741"/>
    </source>
</evidence>
<dbReference type="GO" id="GO:0005524">
    <property type="term" value="F:ATP binding"/>
    <property type="evidence" value="ECO:0007669"/>
    <property type="project" value="UniProtKB-KW"/>
</dbReference>
<dbReference type="EC" id="2.7.11.1" evidence="1"/>
<protein>
    <recommendedName>
        <fullName evidence="1">non-specific serine/threonine protein kinase</fullName>
        <ecNumber evidence="1">2.7.11.1</ecNumber>
    </recommendedName>
</protein>
<name>A0A6C0JH54_9ZZZZ</name>
<dbReference type="EMBL" id="MN740404">
    <property type="protein sequence ID" value="QHU04713.1"/>
    <property type="molecule type" value="Genomic_DNA"/>
</dbReference>
<dbReference type="PANTHER" id="PTHR11909">
    <property type="entry name" value="CASEIN KINASE-RELATED"/>
    <property type="match status" value="1"/>
</dbReference>
<dbReference type="GO" id="GO:0004674">
    <property type="term" value="F:protein serine/threonine kinase activity"/>
    <property type="evidence" value="ECO:0007669"/>
    <property type="project" value="UniProtKB-EC"/>
</dbReference>
<keyword evidence="3" id="KW-0067">ATP-binding</keyword>
<dbReference type="SMART" id="SM00220">
    <property type="entry name" value="S_TKc"/>
    <property type="match status" value="1"/>
</dbReference>
<evidence type="ECO:0000259" key="4">
    <source>
        <dbReference type="PROSITE" id="PS50011"/>
    </source>
</evidence>